<dbReference type="Proteomes" id="UP001159329">
    <property type="component" value="Unassembled WGS sequence"/>
</dbReference>
<reference evidence="1" key="1">
    <citation type="submission" date="2022-09" db="EMBL/GenBank/DDBJ databases">
        <title>Intensive care unit water sources are persistently colonized with multi-drug resistant bacteria and are the site of extensive horizontal gene transfer of antibiotic resistance genes.</title>
        <authorList>
            <person name="Diorio-Toth L."/>
        </authorList>
    </citation>
    <scope>NUCLEOTIDE SEQUENCE</scope>
    <source>
        <strain evidence="1">GD04005</strain>
    </source>
</reference>
<name>A0AA42IDC6_9GAMM</name>
<proteinExistence type="predicted"/>
<dbReference type="AlphaFoldDB" id="A0AA42IDC6"/>
<evidence type="ECO:0000313" key="1">
    <source>
        <dbReference type="EMBL" id="MDH0564088.1"/>
    </source>
</evidence>
<gene>
    <name evidence="1" type="ORF">N7644_10375</name>
</gene>
<sequence>MNIHSLSYKQAESFELVIKAAKLWISFSLYTQSIRVVFNRIFTRPDFLLLAYAVLEQQANLE</sequence>
<dbReference type="RefSeq" id="WP_279695330.1">
    <property type="nucleotide sequence ID" value="NZ_JAOEEO010000002.1"/>
</dbReference>
<dbReference type="EMBL" id="JAOEEO010000002">
    <property type="protein sequence ID" value="MDH0564088.1"/>
    <property type="molecule type" value="Genomic_DNA"/>
</dbReference>
<protein>
    <submittedName>
        <fullName evidence="1">Uncharacterized protein</fullName>
    </submittedName>
</protein>
<accession>A0AA42IDC6</accession>
<organism evidence="1 2">
    <name type="scientific">Acinetobacter courvalinii</name>
    <dbReference type="NCBI Taxonomy" id="280147"/>
    <lineage>
        <taxon>Bacteria</taxon>
        <taxon>Pseudomonadati</taxon>
        <taxon>Pseudomonadota</taxon>
        <taxon>Gammaproteobacteria</taxon>
        <taxon>Moraxellales</taxon>
        <taxon>Moraxellaceae</taxon>
        <taxon>Acinetobacter</taxon>
    </lineage>
</organism>
<comment type="caution">
    <text evidence="1">The sequence shown here is derived from an EMBL/GenBank/DDBJ whole genome shotgun (WGS) entry which is preliminary data.</text>
</comment>
<evidence type="ECO:0000313" key="2">
    <source>
        <dbReference type="Proteomes" id="UP001159329"/>
    </source>
</evidence>